<feature type="compositionally biased region" description="Basic and acidic residues" evidence="1">
    <location>
        <begin position="1"/>
        <end position="18"/>
    </location>
</feature>
<comment type="caution">
    <text evidence="2">The sequence shown here is derived from an EMBL/GenBank/DDBJ whole genome shotgun (WGS) entry which is preliminary data.</text>
</comment>
<dbReference type="Proteomes" id="UP000018721">
    <property type="component" value="Unassembled WGS sequence"/>
</dbReference>
<evidence type="ECO:0000313" key="2">
    <source>
        <dbReference type="EMBL" id="ETI47110.1"/>
    </source>
</evidence>
<reference evidence="2 3" key="1">
    <citation type="submission" date="2013-11" db="EMBL/GenBank/DDBJ databases">
        <title>The Genome Sequence of Phytophthora parasitica P1569.</title>
        <authorList>
            <consortium name="The Broad Institute Genomics Platform"/>
            <person name="Russ C."/>
            <person name="Tyler B."/>
            <person name="Panabieres F."/>
            <person name="Shan W."/>
            <person name="Tripathy S."/>
            <person name="Grunwald N."/>
            <person name="Machado M."/>
            <person name="Johnson C.S."/>
            <person name="Arredondo F."/>
            <person name="Hong C."/>
            <person name="Coffey M."/>
            <person name="Young S.K."/>
            <person name="Zeng Q."/>
            <person name="Gargeya S."/>
            <person name="Fitzgerald M."/>
            <person name="Abouelleil A."/>
            <person name="Alvarado L."/>
            <person name="Chapman S.B."/>
            <person name="Gainer-Dewar J."/>
            <person name="Goldberg J."/>
            <person name="Griggs A."/>
            <person name="Gujja S."/>
            <person name="Hansen M."/>
            <person name="Howarth C."/>
            <person name="Imamovic A."/>
            <person name="Ireland A."/>
            <person name="Larimer J."/>
            <person name="McCowan C."/>
            <person name="Murphy C."/>
            <person name="Pearson M."/>
            <person name="Poon T.W."/>
            <person name="Priest M."/>
            <person name="Roberts A."/>
            <person name="Saif S."/>
            <person name="Shea T."/>
            <person name="Sykes S."/>
            <person name="Wortman J."/>
            <person name="Nusbaum C."/>
            <person name="Birren B."/>
        </authorList>
    </citation>
    <scope>NUCLEOTIDE SEQUENCE [LARGE SCALE GENOMIC DNA]</scope>
    <source>
        <strain evidence="2 3">P1569</strain>
    </source>
</reference>
<dbReference type="HOGENOM" id="CLU_1573721_0_0_1"/>
<dbReference type="EMBL" id="ANIZ01001457">
    <property type="protein sequence ID" value="ETI47110.1"/>
    <property type="molecule type" value="Genomic_DNA"/>
</dbReference>
<dbReference type="OrthoDB" id="129387at2759"/>
<protein>
    <submittedName>
        <fullName evidence="2">Uncharacterized protein</fullName>
    </submittedName>
</protein>
<keyword evidence="3" id="KW-1185">Reference proteome</keyword>
<proteinExistence type="predicted"/>
<accession>V9F6F2</accession>
<sequence length="170" mass="18778">MRFGSDDLKSDGSSREDPDLLSNNDEEAPVAQTWDQSLAPVGGLTNRQGRAQCGCHPVACECPVGLVPNPTSKKYQTWEPAASRSETHDEEVQLAMRFADSGMQYFREFCKTDDFGNVMIDASDNYNCMFTALNIAAGAIGLPGLIPQDVVDKFYRGRFEARPRPTQVLH</sequence>
<evidence type="ECO:0000313" key="3">
    <source>
        <dbReference type="Proteomes" id="UP000018721"/>
    </source>
</evidence>
<name>V9F6F2_PHYNI</name>
<gene>
    <name evidence="2" type="ORF">F443_08589</name>
</gene>
<organism evidence="2 3">
    <name type="scientific">Phytophthora nicotianae P1569</name>
    <dbReference type="NCBI Taxonomy" id="1317065"/>
    <lineage>
        <taxon>Eukaryota</taxon>
        <taxon>Sar</taxon>
        <taxon>Stramenopiles</taxon>
        <taxon>Oomycota</taxon>
        <taxon>Peronosporomycetes</taxon>
        <taxon>Peronosporales</taxon>
        <taxon>Peronosporaceae</taxon>
        <taxon>Phytophthora</taxon>
    </lineage>
</organism>
<evidence type="ECO:0000256" key="1">
    <source>
        <dbReference type="SAM" id="MobiDB-lite"/>
    </source>
</evidence>
<dbReference type="AlphaFoldDB" id="V9F6F2"/>
<feature type="region of interest" description="Disordered" evidence="1">
    <location>
        <begin position="1"/>
        <end position="31"/>
    </location>
</feature>